<evidence type="ECO:0000313" key="1">
    <source>
        <dbReference type="EMBL" id="PUB18744.1"/>
    </source>
</evidence>
<evidence type="ECO:0000313" key="2">
    <source>
        <dbReference type="Proteomes" id="UP000244523"/>
    </source>
</evidence>
<reference evidence="1 2" key="1">
    <citation type="submission" date="2018-04" db="EMBL/GenBank/DDBJ databases">
        <title>Genomic Encyclopedia of Archaeal and Bacterial Type Strains, Phase II (KMG-II): from individual species to whole genera.</title>
        <authorList>
            <person name="Goeker M."/>
        </authorList>
    </citation>
    <scope>NUCLEOTIDE SEQUENCE [LARGE SCALE GENOMIC DNA]</scope>
    <source>
        <strain evidence="1 2">DSM 29955</strain>
    </source>
</reference>
<dbReference type="EMBL" id="QBUD01000001">
    <property type="protein sequence ID" value="PUB18744.1"/>
    <property type="molecule type" value="Genomic_DNA"/>
</dbReference>
<dbReference type="Proteomes" id="UP000244523">
    <property type="component" value="Unassembled WGS sequence"/>
</dbReference>
<accession>A0A2T6KQA8</accession>
<organism evidence="1 2">
    <name type="scientific">Yoonia sediminilitoris</name>
    <dbReference type="NCBI Taxonomy" id="1286148"/>
    <lineage>
        <taxon>Bacteria</taxon>
        <taxon>Pseudomonadati</taxon>
        <taxon>Pseudomonadota</taxon>
        <taxon>Alphaproteobacteria</taxon>
        <taxon>Rhodobacterales</taxon>
        <taxon>Paracoccaceae</taxon>
        <taxon>Yoonia</taxon>
    </lineage>
</organism>
<keyword evidence="2" id="KW-1185">Reference proteome</keyword>
<comment type="caution">
    <text evidence="1">The sequence shown here is derived from an EMBL/GenBank/DDBJ whole genome shotgun (WGS) entry which is preliminary data.</text>
</comment>
<protein>
    <submittedName>
        <fullName evidence="1">Uncharacterized protein</fullName>
    </submittedName>
</protein>
<sequence>MRTVVVGGTAVRSQRTAYGLLSVRYEAQTTCIILSDN</sequence>
<gene>
    <name evidence="1" type="ORF">C8N45_101330</name>
</gene>
<proteinExistence type="predicted"/>
<dbReference type="AlphaFoldDB" id="A0A2T6KQA8"/>
<name>A0A2T6KQA8_9RHOB</name>